<dbReference type="Gene3D" id="1.10.30.10">
    <property type="entry name" value="High mobility group box domain"/>
    <property type="match status" value="1"/>
</dbReference>
<proteinExistence type="predicted"/>
<dbReference type="Proteomes" id="UP001153678">
    <property type="component" value="Unassembled WGS sequence"/>
</dbReference>
<sequence length="138" mass="16502">MFISFRKEMMKYKPYNNMPMTKYSKFVSERWKNLSEEAKVELQRQYQINRDQKLRRERVTIADQCIANHERTKRKSKQIDQYANVAWIVKVLEKQRGVSCITSTILKIIDIMKSPSFTFTAALDEHNVSTVKTYIKDR</sequence>
<reference evidence="1" key="1">
    <citation type="submission" date="2022-08" db="EMBL/GenBank/DDBJ databases">
        <authorList>
            <person name="Kallberg Y."/>
            <person name="Tangrot J."/>
            <person name="Rosling A."/>
        </authorList>
    </citation>
    <scope>NUCLEOTIDE SEQUENCE</scope>
    <source>
        <strain evidence="1">Wild A</strain>
    </source>
</reference>
<evidence type="ECO:0000313" key="1">
    <source>
        <dbReference type="EMBL" id="CAI2170842.1"/>
    </source>
</evidence>
<dbReference type="InterPro" id="IPR036910">
    <property type="entry name" value="HMG_box_dom_sf"/>
</dbReference>
<comment type="caution">
    <text evidence="1">The sequence shown here is derived from an EMBL/GenBank/DDBJ whole genome shotgun (WGS) entry which is preliminary data.</text>
</comment>
<organism evidence="1 2">
    <name type="scientific">Funneliformis geosporum</name>
    <dbReference type="NCBI Taxonomy" id="1117311"/>
    <lineage>
        <taxon>Eukaryota</taxon>
        <taxon>Fungi</taxon>
        <taxon>Fungi incertae sedis</taxon>
        <taxon>Mucoromycota</taxon>
        <taxon>Glomeromycotina</taxon>
        <taxon>Glomeromycetes</taxon>
        <taxon>Glomerales</taxon>
        <taxon>Glomeraceae</taxon>
        <taxon>Funneliformis</taxon>
    </lineage>
</organism>
<protein>
    <submittedName>
        <fullName evidence="1">8587_t:CDS:1</fullName>
    </submittedName>
</protein>
<evidence type="ECO:0000313" key="2">
    <source>
        <dbReference type="Proteomes" id="UP001153678"/>
    </source>
</evidence>
<accession>A0A9W4SJM0</accession>
<dbReference type="AlphaFoldDB" id="A0A9W4SJM0"/>
<keyword evidence="2" id="KW-1185">Reference proteome</keyword>
<dbReference type="EMBL" id="CAMKVN010000749">
    <property type="protein sequence ID" value="CAI2170842.1"/>
    <property type="molecule type" value="Genomic_DNA"/>
</dbReference>
<name>A0A9W4SJM0_9GLOM</name>
<dbReference type="SUPFAM" id="SSF47095">
    <property type="entry name" value="HMG-box"/>
    <property type="match status" value="1"/>
</dbReference>
<gene>
    <name evidence="1" type="ORF">FWILDA_LOCUS4781</name>
</gene>
<dbReference type="OrthoDB" id="2342879at2759"/>